<evidence type="ECO:0000313" key="2">
    <source>
        <dbReference type="Proteomes" id="UP000659124"/>
    </source>
</evidence>
<proteinExistence type="predicted"/>
<name>A0ABR7TJ85_9BACT</name>
<dbReference type="Proteomes" id="UP000659124">
    <property type="component" value="Unassembled WGS sequence"/>
</dbReference>
<dbReference type="EMBL" id="JACVFC010000001">
    <property type="protein sequence ID" value="MBC9929725.1"/>
    <property type="molecule type" value="Genomic_DNA"/>
</dbReference>
<protein>
    <recommendedName>
        <fullName evidence="3">ADP-ribosylation/crystallin J1</fullName>
    </recommendedName>
</protein>
<dbReference type="RefSeq" id="WP_188086827.1">
    <property type="nucleotide sequence ID" value="NZ_JACVFC010000001.1"/>
</dbReference>
<keyword evidence="2" id="KW-1185">Reference proteome</keyword>
<sequence>MTTTLYRLIEATELQLIEQSGWKRFPPRLTSVIYFHPTLTEAYALEIAKEWFTPPYSQGYVIRFEMNTEFLKAYPPRKAFSNPNEYWIPIEDMGAVNEQLSGLIAVIHRNE</sequence>
<evidence type="ECO:0000313" key="1">
    <source>
        <dbReference type="EMBL" id="MBC9929725.1"/>
    </source>
</evidence>
<gene>
    <name evidence="1" type="ORF">ICL07_05010</name>
</gene>
<accession>A0ABR7TJ85</accession>
<evidence type="ECO:0008006" key="3">
    <source>
        <dbReference type="Google" id="ProtNLM"/>
    </source>
</evidence>
<organism evidence="1 2">
    <name type="scientific">Chitinophaga qingshengii</name>
    <dbReference type="NCBI Taxonomy" id="1569794"/>
    <lineage>
        <taxon>Bacteria</taxon>
        <taxon>Pseudomonadati</taxon>
        <taxon>Bacteroidota</taxon>
        <taxon>Chitinophagia</taxon>
        <taxon>Chitinophagales</taxon>
        <taxon>Chitinophagaceae</taxon>
        <taxon>Chitinophaga</taxon>
    </lineage>
</organism>
<comment type="caution">
    <text evidence="1">The sequence shown here is derived from an EMBL/GenBank/DDBJ whole genome shotgun (WGS) entry which is preliminary data.</text>
</comment>
<reference evidence="1 2" key="1">
    <citation type="submission" date="2020-09" db="EMBL/GenBank/DDBJ databases">
        <title>Genome sequences of type strains of Chitinophaga qingshengii and Chitinophaga varians.</title>
        <authorList>
            <person name="Kittiwongwattana C."/>
        </authorList>
    </citation>
    <scope>NUCLEOTIDE SEQUENCE [LARGE SCALE GENOMIC DNA]</scope>
    <source>
        <strain evidence="1 2">JCM 30026</strain>
    </source>
</reference>